<comment type="caution">
    <text evidence="2">The sequence shown here is derived from an EMBL/GenBank/DDBJ whole genome shotgun (WGS) entry which is preliminary data.</text>
</comment>
<organism evidence="2 3">
    <name type="scientific">Streptomyces anatolicus</name>
    <dbReference type="NCBI Taxonomy" id="2675858"/>
    <lineage>
        <taxon>Bacteria</taxon>
        <taxon>Bacillati</taxon>
        <taxon>Actinomycetota</taxon>
        <taxon>Actinomycetes</taxon>
        <taxon>Kitasatosporales</taxon>
        <taxon>Streptomycetaceae</taxon>
        <taxon>Streptomyces</taxon>
    </lineage>
</organism>
<evidence type="ECO:0000313" key="3">
    <source>
        <dbReference type="Proteomes" id="UP001197114"/>
    </source>
</evidence>
<name>A0ABS6YFW5_9ACTN</name>
<sequence>MKPTRVEIMGDDGEWHDVLGVASIELHEEQPDTAADPWVALAARVRATQAERDALVREAWTVFARAYVEAMRPAMEQAAAAMAEFNRAVKASATAKRDDFVLHTDRPAWQSPYGPPTRRH</sequence>
<gene>
    <name evidence="2" type="ORF">GKQ77_01800</name>
</gene>
<accession>A0ABS6YFW5</accession>
<dbReference type="EMBL" id="WMBF01000006">
    <property type="protein sequence ID" value="MBW5420305.1"/>
    <property type="molecule type" value="Genomic_DNA"/>
</dbReference>
<dbReference type="RefSeq" id="WP_219686805.1">
    <property type="nucleotide sequence ID" value="NZ_WMBF01000006.1"/>
</dbReference>
<evidence type="ECO:0000313" key="2">
    <source>
        <dbReference type="EMBL" id="MBW5420305.1"/>
    </source>
</evidence>
<keyword evidence="3" id="KW-1185">Reference proteome</keyword>
<evidence type="ECO:0000256" key="1">
    <source>
        <dbReference type="SAM" id="MobiDB-lite"/>
    </source>
</evidence>
<reference evidence="2 3" key="1">
    <citation type="submission" date="2019-11" db="EMBL/GenBank/DDBJ databases">
        <authorList>
            <person name="Ay H."/>
        </authorList>
    </citation>
    <scope>NUCLEOTIDE SEQUENCE [LARGE SCALE GENOMIC DNA]</scope>
    <source>
        <strain evidence="2 3">BG9H</strain>
    </source>
</reference>
<dbReference type="Proteomes" id="UP001197114">
    <property type="component" value="Unassembled WGS sequence"/>
</dbReference>
<protein>
    <submittedName>
        <fullName evidence="2">Uncharacterized protein</fullName>
    </submittedName>
</protein>
<feature type="region of interest" description="Disordered" evidence="1">
    <location>
        <begin position="100"/>
        <end position="120"/>
    </location>
</feature>
<proteinExistence type="predicted"/>